<protein>
    <submittedName>
        <fullName evidence="1">SapC protein</fullName>
    </submittedName>
</protein>
<gene>
    <name evidence="1" type="ORF">SAMN05878503_11828</name>
</gene>
<dbReference type="OrthoDB" id="9806524at2"/>
<name>A0A285D2D0_9RHOB</name>
<sequence>MSKQLLIYERVVPLSSEAHRDVSVKMSDSFDFARDLNSVPLLAAEFASAVPDHPIVFAGQGDAIFPAIILGLEQDANLCVDAEGGWTGGYIPAFLRRYPFVFSQEAGNFTLCIDEGFAGLNRDGRGERLFDVDGNRTSFLQNMLTFVSQYQAQFERTRLFCQRLASLDLLEPAQARFSTPAGRSGTLSGFMTINRDRLKAIPEASLHEMFATDELELCFIHLHSLQNINRLGNRVPAAEAVATAAE</sequence>
<dbReference type="RefSeq" id="WP_097031498.1">
    <property type="nucleotide sequence ID" value="NZ_OAOQ01000018.1"/>
</dbReference>
<proteinExistence type="predicted"/>
<organism evidence="1 2">
    <name type="scientific">Cereibacter ovatus</name>
    <dbReference type="NCBI Taxonomy" id="439529"/>
    <lineage>
        <taxon>Bacteria</taxon>
        <taxon>Pseudomonadati</taxon>
        <taxon>Pseudomonadota</taxon>
        <taxon>Alphaproteobacteria</taxon>
        <taxon>Rhodobacterales</taxon>
        <taxon>Paracoccaceae</taxon>
        <taxon>Cereibacter</taxon>
    </lineage>
</organism>
<dbReference type="AlphaFoldDB" id="A0A285D2D0"/>
<keyword evidence="2" id="KW-1185">Reference proteome</keyword>
<reference evidence="2" key="1">
    <citation type="submission" date="2017-08" db="EMBL/GenBank/DDBJ databases">
        <authorList>
            <person name="Varghese N."/>
            <person name="Submissions S."/>
        </authorList>
    </citation>
    <scope>NUCLEOTIDE SEQUENCE [LARGE SCALE GENOMIC DNA]</scope>
    <source>
        <strain evidence="2">JA234</strain>
    </source>
</reference>
<dbReference type="EMBL" id="OAOQ01000018">
    <property type="protein sequence ID" value="SNX73970.1"/>
    <property type="molecule type" value="Genomic_DNA"/>
</dbReference>
<evidence type="ECO:0000313" key="1">
    <source>
        <dbReference type="EMBL" id="SNX73970.1"/>
    </source>
</evidence>
<dbReference type="Proteomes" id="UP000219467">
    <property type="component" value="Unassembled WGS sequence"/>
</dbReference>
<accession>A0A285D2D0</accession>
<dbReference type="Pfam" id="PF07277">
    <property type="entry name" value="SapC"/>
    <property type="match status" value="1"/>
</dbReference>
<dbReference type="InterPro" id="IPR010836">
    <property type="entry name" value="SapC"/>
</dbReference>
<evidence type="ECO:0000313" key="2">
    <source>
        <dbReference type="Proteomes" id="UP000219467"/>
    </source>
</evidence>